<evidence type="ECO:0000313" key="15">
    <source>
        <dbReference type="EMBL" id="MDI6452519.1"/>
    </source>
</evidence>
<keyword evidence="7 11" id="KW-0067">ATP-binding</keyword>
<comment type="similarity">
    <text evidence="2 11 12">Belongs to the class-I aminoacyl-tRNA synthetase family.</text>
</comment>
<evidence type="ECO:0000256" key="6">
    <source>
        <dbReference type="ARBA" id="ARBA00022741"/>
    </source>
</evidence>
<keyword evidence="9 11" id="KW-0030">Aminoacyl-tRNA synthetase</keyword>
<dbReference type="Pfam" id="PF00750">
    <property type="entry name" value="tRNA-synt_1d"/>
    <property type="match status" value="1"/>
</dbReference>
<dbReference type="GO" id="GO:0005524">
    <property type="term" value="F:ATP binding"/>
    <property type="evidence" value="ECO:0007669"/>
    <property type="project" value="UniProtKB-UniRule"/>
</dbReference>
<dbReference type="SUPFAM" id="SSF47323">
    <property type="entry name" value="Anticodon-binding domain of a subclass of class I aminoacyl-tRNA synthetases"/>
    <property type="match status" value="1"/>
</dbReference>
<dbReference type="Gene3D" id="1.10.730.10">
    <property type="entry name" value="Isoleucyl-tRNA Synthetase, Domain 1"/>
    <property type="match status" value="1"/>
</dbReference>
<dbReference type="HAMAP" id="MF_00123">
    <property type="entry name" value="Arg_tRNA_synth"/>
    <property type="match status" value="1"/>
</dbReference>
<dbReference type="GO" id="GO:0004814">
    <property type="term" value="F:arginine-tRNA ligase activity"/>
    <property type="evidence" value="ECO:0007669"/>
    <property type="project" value="UniProtKB-UniRule"/>
</dbReference>
<dbReference type="PRINTS" id="PR01038">
    <property type="entry name" value="TRNASYNTHARG"/>
</dbReference>
<dbReference type="GO" id="GO:0005737">
    <property type="term" value="C:cytoplasm"/>
    <property type="evidence" value="ECO:0007669"/>
    <property type="project" value="UniProtKB-SubCell"/>
</dbReference>
<dbReference type="EC" id="6.1.1.19" evidence="11"/>
<dbReference type="PANTHER" id="PTHR11956">
    <property type="entry name" value="ARGINYL-TRNA SYNTHETASE"/>
    <property type="match status" value="1"/>
</dbReference>
<keyword evidence="4 11" id="KW-0963">Cytoplasm</keyword>
<evidence type="ECO:0000256" key="11">
    <source>
        <dbReference type="HAMAP-Rule" id="MF_00123"/>
    </source>
</evidence>
<evidence type="ECO:0000256" key="1">
    <source>
        <dbReference type="ARBA" id="ARBA00004496"/>
    </source>
</evidence>
<dbReference type="SMART" id="SM00836">
    <property type="entry name" value="DALR_1"/>
    <property type="match status" value="1"/>
</dbReference>
<evidence type="ECO:0000256" key="2">
    <source>
        <dbReference type="ARBA" id="ARBA00005594"/>
    </source>
</evidence>
<evidence type="ECO:0000256" key="9">
    <source>
        <dbReference type="ARBA" id="ARBA00023146"/>
    </source>
</evidence>
<keyword evidence="6 11" id="KW-0547">Nucleotide-binding</keyword>
<comment type="subcellular location">
    <subcellularLocation>
        <location evidence="1 11">Cytoplasm</location>
    </subcellularLocation>
</comment>
<dbReference type="SUPFAM" id="SSF52374">
    <property type="entry name" value="Nucleotidylyl transferase"/>
    <property type="match status" value="1"/>
</dbReference>
<feature type="domain" description="DALR anticodon binding" evidence="13">
    <location>
        <begin position="443"/>
        <end position="557"/>
    </location>
</feature>
<feature type="short sequence motif" description="'HIGH' region" evidence="11">
    <location>
        <begin position="118"/>
        <end position="128"/>
    </location>
</feature>
<dbReference type="GO" id="GO:0006420">
    <property type="term" value="P:arginyl-tRNA aminoacylation"/>
    <property type="evidence" value="ECO:0007669"/>
    <property type="project" value="UniProtKB-UniRule"/>
</dbReference>
<dbReference type="NCBIfam" id="TIGR00456">
    <property type="entry name" value="argS"/>
    <property type="match status" value="1"/>
</dbReference>
<evidence type="ECO:0000256" key="5">
    <source>
        <dbReference type="ARBA" id="ARBA00022598"/>
    </source>
</evidence>
<dbReference type="InterPro" id="IPR035684">
    <property type="entry name" value="ArgRS_core"/>
</dbReference>
<comment type="caution">
    <text evidence="15">The sequence shown here is derived from an EMBL/GenBank/DDBJ whole genome shotgun (WGS) entry which is preliminary data.</text>
</comment>
<dbReference type="FunFam" id="1.10.730.10:FF:000006">
    <property type="entry name" value="Arginyl-tRNA synthetase 2, mitochondrial"/>
    <property type="match status" value="1"/>
</dbReference>
<proteinExistence type="inferred from homology"/>
<dbReference type="InterPro" id="IPR009080">
    <property type="entry name" value="tRNAsynth_Ia_anticodon-bd"/>
</dbReference>
<accession>A0AAW6U7E7</accession>
<dbReference type="Pfam" id="PF05746">
    <property type="entry name" value="DALR_1"/>
    <property type="match status" value="1"/>
</dbReference>
<dbReference type="SMART" id="SM01016">
    <property type="entry name" value="Arg_tRNA_synt_N"/>
    <property type="match status" value="1"/>
</dbReference>
<dbReference type="SUPFAM" id="SSF55190">
    <property type="entry name" value="Arginyl-tRNA synthetase (ArgRS), N-terminal 'additional' domain"/>
    <property type="match status" value="1"/>
</dbReference>
<gene>
    <name evidence="11 15" type="primary">argS</name>
    <name evidence="15" type="ORF">QJ521_02975</name>
</gene>
<evidence type="ECO:0000256" key="3">
    <source>
        <dbReference type="ARBA" id="ARBA00011245"/>
    </source>
</evidence>
<evidence type="ECO:0000256" key="12">
    <source>
        <dbReference type="RuleBase" id="RU363038"/>
    </source>
</evidence>
<evidence type="ECO:0000256" key="10">
    <source>
        <dbReference type="ARBA" id="ARBA00049339"/>
    </source>
</evidence>
<keyword evidence="8 11" id="KW-0648">Protein biosynthesis</keyword>
<dbReference type="InterPro" id="IPR005148">
    <property type="entry name" value="Arg-tRNA-synth_N"/>
</dbReference>
<keyword evidence="16" id="KW-1185">Reference proteome</keyword>
<sequence length="557" mass="64565">MIEKIKKEIKEAIEQKFEIDSIVIEEPKKGVADIAIPLFAFAKLWKTSPMQVYDQFSKIVMEHQQVDKIEFMNGFLNIYLERQKLSEAILKEILEKKEHYGYQDVGHGEPVVMDYSSPNIAKSFGIGHLRSTMIGNALNHIYTKCGYHTVSVNHLGDWGTQFGKMIVAYQKWGNEEAVRKNSIAELQKLYVRFHDEEHQDPSLEKQARHVFSRLESNDETYFELWKWFKEESLREFMEMYDLLGVTFDSYDGESFYNDKMDAVVEELEQKGLLRVDEGATIVDLGQDLPPALIKKSDGATLYITRDIAAIFYRQRTYKANKFLYIVGNEQQLHFKQLKAVTDLMGYHFDIVHANFGLVMIDGKKMSTRGGKFKRLEDVIKKAIDESKKAITEKNPDLKNQDKVAKAVGVGAIIYNDLKNEKHLNVDFNLENMLKFEGQTGPYLQYSSVRIESILKENTLDLSNIDTTFYQEDHYFEIIKQLSQFPHVILKSMEENAPNLIARYIMGLAQGFNSFYGKQRINVENEQHKNANLYFIQMIQIVINEGLRLLGIEPLKEM</sequence>
<protein>
    <recommendedName>
        <fullName evidence="11">Arginine--tRNA ligase</fullName>
        <ecNumber evidence="11">6.1.1.19</ecNumber>
    </recommendedName>
    <alternativeName>
        <fullName evidence="11">Arginyl-tRNA synthetase</fullName>
        <shortName evidence="11">ArgRS</shortName>
    </alternativeName>
</protein>
<comment type="subunit">
    <text evidence="3 11">Monomer.</text>
</comment>
<keyword evidence="5 11" id="KW-0436">Ligase</keyword>
<evidence type="ECO:0000256" key="4">
    <source>
        <dbReference type="ARBA" id="ARBA00022490"/>
    </source>
</evidence>
<dbReference type="InterPro" id="IPR036695">
    <property type="entry name" value="Arg-tRNA-synth_N_sf"/>
</dbReference>
<evidence type="ECO:0000259" key="14">
    <source>
        <dbReference type="SMART" id="SM01016"/>
    </source>
</evidence>
<reference evidence="15" key="1">
    <citation type="submission" date="2023-05" db="EMBL/GenBank/DDBJ databases">
        <title>Mariniplasma microaerophilum sp. nov., a novel anaerobic mollicute isolated from terrestrial mud volcano, Taman Peninsula, Russia.</title>
        <authorList>
            <person name="Khomyakova M.A."/>
            <person name="Merkel A.Y."/>
            <person name="Slobodkin A.I."/>
        </authorList>
    </citation>
    <scope>NUCLEOTIDE SEQUENCE</scope>
    <source>
        <strain evidence="15">M4Ah</strain>
    </source>
</reference>
<dbReference type="Proteomes" id="UP001431532">
    <property type="component" value="Unassembled WGS sequence"/>
</dbReference>
<evidence type="ECO:0000256" key="7">
    <source>
        <dbReference type="ARBA" id="ARBA00022840"/>
    </source>
</evidence>
<dbReference type="PANTHER" id="PTHR11956:SF5">
    <property type="entry name" value="ARGININE--TRNA LIGASE, CYTOPLASMIC"/>
    <property type="match status" value="1"/>
</dbReference>
<dbReference type="EMBL" id="JASCXW010000005">
    <property type="protein sequence ID" value="MDI6452519.1"/>
    <property type="molecule type" value="Genomic_DNA"/>
</dbReference>
<organism evidence="15 16">
    <name type="scientific">Peloplasma aerotolerans</name>
    <dbReference type="NCBI Taxonomy" id="3044389"/>
    <lineage>
        <taxon>Bacteria</taxon>
        <taxon>Bacillati</taxon>
        <taxon>Mycoplasmatota</taxon>
        <taxon>Mollicutes</taxon>
        <taxon>Acholeplasmatales</taxon>
        <taxon>Acholeplasmataceae</taxon>
        <taxon>Peloplasma</taxon>
    </lineage>
</organism>
<evidence type="ECO:0000259" key="13">
    <source>
        <dbReference type="SMART" id="SM00836"/>
    </source>
</evidence>
<evidence type="ECO:0000256" key="8">
    <source>
        <dbReference type="ARBA" id="ARBA00022917"/>
    </source>
</evidence>
<dbReference type="InterPro" id="IPR014729">
    <property type="entry name" value="Rossmann-like_a/b/a_fold"/>
</dbReference>
<feature type="domain" description="Arginyl tRNA synthetase N-terminal" evidence="14">
    <location>
        <begin position="3"/>
        <end position="80"/>
    </location>
</feature>
<dbReference type="CDD" id="cd00671">
    <property type="entry name" value="ArgRS_core"/>
    <property type="match status" value="1"/>
</dbReference>
<dbReference type="InterPro" id="IPR001278">
    <property type="entry name" value="Arg-tRNA-ligase"/>
</dbReference>
<dbReference type="AlphaFoldDB" id="A0AAW6U7E7"/>
<name>A0AAW6U7E7_9MOLU</name>
<dbReference type="RefSeq" id="WP_282838934.1">
    <property type="nucleotide sequence ID" value="NZ_JASCXW010000005.1"/>
</dbReference>
<comment type="catalytic activity">
    <reaction evidence="10 11">
        <text>tRNA(Arg) + L-arginine + ATP = L-arginyl-tRNA(Arg) + AMP + diphosphate</text>
        <dbReference type="Rhea" id="RHEA:20301"/>
        <dbReference type="Rhea" id="RHEA-COMP:9658"/>
        <dbReference type="Rhea" id="RHEA-COMP:9673"/>
        <dbReference type="ChEBI" id="CHEBI:30616"/>
        <dbReference type="ChEBI" id="CHEBI:32682"/>
        <dbReference type="ChEBI" id="CHEBI:33019"/>
        <dbReference type="ChEBI" id="CHEBI:78442"/>
        <dbReference type="ChEBI" id="CHEBI:78513"/>
        <dbReference type="ChEBI" id="CHEBI:456215"/>
        <dbReference type="EC" id="6.1.1.19"/>
    </reaction>
</comment>
<dbReference type="Gene3D" id="3.30.1360.70">
    <property type="entry name" value="Arginyl tRNA synthetase N-terminal domain"/>
    <property type="match status" value="1"/>
</dbReference>
<dbReference type="FunFam" id="3.40.50.620:FF:000116">
    <property type="entry name" value="Arginine--tRNA ligase"/>
    <property type="match status" value="1"/>
</dbReference>
<evidence type="ECO:0000313" key="16">
    <source>
        <dbReference type="Proteomes" id="UP001431532"/>
    </source>
</evidence>
<dbReference type="Gene3D" id="3.40.50.620">
    <property type="entry name" value="HUPs"/>
    <property type="match status" value="1"/>
</dbReference>
<dbReference type="Pfam" id="PF03485">
    <property type="entry name" value="Arg_tRNA_synt_N"/>
    <property type="match status" value="1"/>
</dbReference>
<dbReference type="InterPro" id="IPR008909">
    <property type="entry name" value="DALR_anticod-bd"/>
</dbReference>